<name>A0A139H6V3_9PEZI</name>
<keyword evidence="4" id="KW-1185">Reference proteome</keyword>
<feature type="compositionally biased region" description="Low complexity" evidence="1">
    <location>
        <begin position="9"/>
        <end position="24"/>
    </location>
</feature>
<dbReference type="Proteomes" id="UP000070133">
    <property type="component" value="Unassembled WGS sequence"/>
</dbReference>
<keyword evidence="2" id="KW-0472">Membrane</keyword>
<evidence type="ECO:0000313" key="4">
    <source>
        <dbReference type="Proteomes" id="UP000070133"/>
    </source>
</evidence>
<sequence>MAVVTRRMAAAAAAAASSSGSPELSSPPPSSSSSSEPSPLPPSSPVGSESSNDESDVWITAPSTPTRPPPPADGDGDGDEDADEEGSAVGSGPKWSWCGVASMMVLVAALLVVAFLARRWAEVPRVEVEVGPPCHVRGNPNLHAITPCFYAQFITRLGIDLRRDATPVLDALAAVNSSFRFTLDRNDPLWDAFRHSGLGSRTIDHFFGHVLPDLDRWELARHIEYRVQHTPYAFDLPARVVRYAHRHQAAPQSNATQPEGGMLYEYVTRARQRLHDWLDQHRHREIDACTAATLTLELWRDRVVDPLRTPSTLLHHPRLPGLLDPAFAELYRIVDHLAVLVDDSPRSATLERALAPMLMQLRKAEAKLLLSHLAVTLYAQRMRAHYTFAQRLEAITLAEARSVLGLHPSPVHPPRPDSFSNLIADLSHSSICPSDTNTPPDNNAQLDAHSRVSLLLRLVESRWRPRLQTLEDTILPQVARWTARRWAMDHFMACDEHDVVWQNHYHHHHPTHMSSSWRVMNSDPSHLGCPSHPSPFLRRWFASDAWMPQQVRDGSGHDFLPLHLESLLLAPGLLDPRRRPWKSSMHTVYGQKSVKRRAKNNGIHLFGIMNRSSDLWWVSIRTILMRGVPFGVTMYDRSRPAPLYHGQTSAPFLGSHDLFVLRAPRFLGPTAICTSSQPCHRPPHILDFLQSKQPVAFMLLHQSLGHRATYSTSVVWRCTRIG</sequence>
<accession>A0A139H6V3</accession>
<feature type="compositionally biased region" description="Acidic residues" evidence="1">
    <location>
        <begin position="74"/>
        <end position="86"/>
    </location>
</feature>
<evidence type="ECO:0000313" key="3">
    <source>
        <dbReference type="EMBL" id="KXS98098.1"/>
    </source>
</evidence>
<gene>
    <name evidence="3" type="ORF">AC578_10035</name>
</gene>
<evidence type="ECO:0000256" key="1">
    <source>
        <dbReference type="SAM" id="MobiDB-lite"/>
    </source>
</evidence>
<dbReference type="EMBL" id="LFZN01000122">
    <property type="protein sequence ID" value="KXS98102.1"/>
    <property type="molecule type" value="Genomic_DNA"/>
</dbReference>
<dbReference type="OrthoDB" id="10690181at2759"/>
<protein>
    <submittedName>
        <fullName evidence="3">Uncharacterized protein</fullName>
    </submittedName>
</protein>
<proteinExistence type="predicted"/>
<evidence type="ECO:0000256" key="2">
    <source>
        <dbReference type="SAM" id="Phobius"/>
    </source>
</evidence>
<comment type="caution">
    <text evidence="3">The sequence shown here is derived from an EMBL/GenBank/DDBJ whole genome shotgun (WGS) entry which is preliminary data.</text>
</comment>
<dbReference type="AlphaFoldDB" id="A0A139H6V3"/>
<feature type="transmembrane region" description="Helical" evidence="2">
    <location>
        <begin position="94"/>
        <end position="117"/>
    </location>
</feature>
<organism evidence="3 4">
    <name type="scientific">Pseudocercospora eumusae</name>
    <dbReference type="NCBI Taxonomy" id="321146"/>
    <lineage>
        <taxon>Eukaryota</taxon>
        <taxon>Fungi</taxon>
        <taxon>Dikarya</taxon>
        <taxon>Ascomycota</taxon>
        <taxon>Pezizomycotina</taxon>
        <taxon>Dothideomycetes</taxon>
        <taxon>Dothideomycetidae</taxon>
        <taxon>Mycosphaerellales</taxon>
        <taxon>Mycosphaerellaceae</taxon>
        <taxon>Pseudocercospora</taxon>
    </lineage>
</organism>
<feature type="region of interest" description="Disordered" evidence="1">
    <location>
        <begin position="1"/>
        <end position="91"/>
    </location>
</feature>
<keyword evidence="2" id="KW-0812">Transmembrane</keyword>
<reference evidence="3 4" key="1">
    <citation type="submission" date="2015-07" db="EMBL/GenBank/DDBJ databases">
        <title>Comparative genomics of the Sigatoka disease complex on banana suggests a link between parallel evolutionary changes in Pseudocercospora fijiensis and Pseudocercospora eumusae and increased virulence on the banana host.</title>
        <authorList>
            <person name="Chang T.-C."/>
            <person name="Salvucci A."/>
            <person name="Crous P.W."/>
            <person name="Stergiopoulos I."/>
        </authorList>
    </citation>
    <scope>NUCLEOTIDE SEQUENCE [LARGE SCALE GENOMIC DNA]</scope>
    <source>
        <strain evidence="3 4">CBS 114824</strain>
    </source>
</reference>
<dbReference type="EMBL" id="LFZN01000122">
    <property type="protein sequence ID" value="KXS98098.1"/>
    <property type="molecule type" value="Genomic_DNA"/>
</dbReference>
<keyword evidence="2" id="KW-1133">Transmembrane helix</keyword>